<comment type="caution">
    <text evidence="3">The sequence shown here is derived from an EMBL/GenBank/DDBJ whole genome shotgun (WGS) entry which is preliminary data.</text>
</comment>
<feature type="compositionally biased region" description="Low complexity" evidence="1">
    <location>
        <begin position="250"/>
        <end position="272"/>
    </location>
</feature>
<dbReference type="Proteomes" id="UP000736335">
    <property type="component" value="Unassembled WGS sequence"/>
</dbReference>
<proteinExistence type="predicted"/>
<feature type="compositionally biased region" description="Pro residues" evidence="1">
    <location>
        <begin position="327"/>
        <end position="339"/>
    </location>
</feature>
<keyword evidence="4" id="KW-1185">Reference proteome</keyword>
<organism evidence="3 4">
    <name type="scientific">Thelephora terrestris</name>
    <dbReference type="NCBI Taxonomy" id="56493"/>
    <lineage>
        <taxon>Eukaryota</taxon>
        <taxon>Fungi</taxon>
        <taxon>Dikarya</taxon>
        <taxon>Basidiomycota</taxon>
        <taxon>Agaricomycotina</taxon>
        <taxon>Agaricomycetes</taxon>
        <taxon>Thelephorales</taxon>
        <taxon>Thelephoraceae</taxon>
        <taxon>Thelephora</taxon>
    </lineage>
</organism>
<gene>
    <name evidence="3" type="ORF">BJ322DRAFT_683086</name>
</gene>
<feature type="region of interest" description="Disordered" evidence="1">
    <location>
        <begin position="316"/>
        <end position="373"/>
    </location>
</feature>
<feature type="compositionally biased region" description="Low complexity" evidence="1">
    <location>
        <begin position="340"/>
        <end position="357"/>
    </location>
</feature>
<sequence>MTMALRQVEMDSKPIKIYEATPRAVASNVVFLVAWLAGTTGYFLSILATTLAQCIRWLPFGTDDNPFSFAYVNERNFNRPPRPKPDITRPLIIRENVERHVSFSHDSRTGRNMQQPLPPGDNMTCTTASFSSGNSTLSSSPLSVLGDLPPLKNLPPLLLDPQILEMPERIQVKRPTTANFALKARNPFKFRRTSTSSSPIPIIGEIPSVCPLIDRVATSPTEQGSKKPSLIKRLNMKGRRACSVGMMTKPPSSAPTSPRPSPSSFRNPANASKRSASVDIPSQILNSPAFVLPSLQQGSPRRSLFSSFTKRSRAVSLSAAPARTQPYGPPYNCPFPIPQPRRSSGTRPPTTTSTQTPNTHNSARVTHQRSPSQ</sequence>
<evidence type="ECO:0000313" key="3">
    <source>
        <dbReference type="EMBL" id="KAF9786886.1"/>
    </source>
</evidence>
<name>A0A9P6L8L3_9AGAM</name>
<accession>A0A9P6L8L3</accession>
<keyword evidence="2" id="KW-1133">Transmembrane helix</keyword>
<reference evidence="3" key="1">
    <citation type="journal article" date="2020" name="Nat. Commun.">
        <title>Large-scale genome sequencing of mycorrhizal fungi provides insights into the early evolution of symbiotic traits.</title>
        <authorList>
            <person name="Miyauchi S."/>
            <person name="Kiss E."/>
            <person name="Kuo A."/>
            <person name="Drula E."/>
            <person name="Kohler A."/>
            <person name="Sanchez-Garcia M."/>
            <person name="Morin E."/>
            <person name="Andreopoulos B."/>
            <person name="Barry K.W."/>
            <person name="Bonito G."/>
            <person name="Buee M."/>
            <person name="Carver A."/>
            <person name="Chen C."/>
            <person name="Cichocki N."/>
            <person name="Clum A."/>
            <person name="Culley D."/>
            <person name="Crous P.W."/>
            <person name="Fauchery L."/>
            <person name="Girlanda M."/>
            <person name="Hayes R.D."/>
            <person name="Keri Z."/>
            <person name="LaButti K."/>
            <person name="Lipzen A."/>
            <person name="Lombard V."/>
            <person name="Magnuson J."/>
            <person name="Maillard F."/>
            <person name="Murat C."/>
            <person name="Nolan M."/>
            <person name="Ohm R.A."/>
            <person name="Pangilinan J."/>
            <person name="Pereira M.F."/>
            <person name="Perotto S."/>
            <person name="Peter M."/>
            <person name="Pfister S."/>
            <person name="Riley R."/>
            <person name="Sitrit Y."/>
            <person name="Stielow J.B."/>
            <person name="Szollosi G."/>
            <person name="Zifcakova L."/>
            <person name="Stursova M."/>
            <person name="Spatafora J.W."/>
            <person name="Tedersoo L."/>
            <person name="Vaario L.M."/>
            <person name="Yamada A."/>
            <person name="Yan M."/>
            <person name="Wang P."/>
            <person name="Xu J."/>
            <person name="Bruns T."/>
            <person name="Baldrian P."/>
            <person name="Vilgalys R."/>
            <person name="Dunand C."/>
            <person name="Henrissat B."/>
            <person name="Grigoriev I.V."/>
            <person name="Hibbett D."/>
            <person name="Nagy L.G."/>
            <person name="Martin F.M."/>
        </authorList>
    </citation>
    <scope>NUCLEOTIDE SEQUENCE</scope>
    <source>
        <strain evidence="3">UH-Tt-Lm1</strain>
    </source>
</reference>
<keyword evidence="2" id="KW-0472">Membrane</keyword>
<evidence type="ECO:0000313" key="4">
    <source>
        <dbReference type="Proteomes" id="UP000736335"/>
    </source>
</evidence>
<protein>
    <submittedName>
        <fullName evidence="3">Uncharacterized protein</fullName>
    </submittedName>
</protein>
<dbReference type="AlphaFoldDB" id="A0A9P6L8L3"/>
<keyword evidence="2" id="KW-0812">Transmembrane</keyword>
<dbReference type="OrthoDB" id="10470797at2759"/>
<feature type="compositionally biased region" description="Polar residues" evidence="1">
    <location>
        <begin position="358"/>
        <end position="373"/>
    </location>
</feature>
<dbReference type="EMBL" id="WIUZ02000005">
    <property type="protein sequence ID" value="KAF9786886.1"/>
    <property type="molecule type" value="Genomic_DNA"/>
</dbReference>
<feature type="transmembrane region" description="Helical" evidence="2">
    <location>
        <begin position="21"/>
        <end position="44"/>
    </location>
</feature>
<feature type="region of interest" description="Disordered" evidence="1">
    <location>
        <begin position="244"/>
        <end position="276"/>
    </location>
</feature>
<evidence type="ECO:0000256" key="2">
    <source>
        <dbReference type="SAM" id="Phobius"/>
    </source>
</evidence>
<evidence type="ECO:0000256" key="1">
    <source>
        <dbReference type="SAM" id="MobiDB-lite"/>
    </source>
</evidence>
<reference evidence="3" key="2">
    <citation type="submission" date="2020-11" db="EMBL/GenBank/DDBJ databases">
        <authorList>
            <consortium name="DOE Joint Genome Institute"/>
            <person name="Kuo A."/>
            <person name="Miyauchi S."/>
            <person name="Kiss E."/>
            <person name="Drula E."/>
            <person name="Kohler A."/>
            <person name="Sanchez-Garcia M."/>
            <person name="Andreopoulos B."/>
            <person name="Barry K.W."/>
            <person name="Bonito G."/>
            <person name="Buee M."/>
            <person name="Carver A."/>
            <person name="Chen C."/>
            <person name="Cichocki N."/>
            <person name="Clum A."/>
            <person name="Culley D."/>
            <person name="Crous P.W."/>
            <person name="Fauchery L."/>
            <person name="Girlanda M."/>
            <person name="Hayes R."/>
            <person name="Keri Z."/>
            <person name="Labutti K."/>
            <person name="Lipzen A."/>
            <person name="Lombard V."/>
            <person name="Magnuson J."/>
            <person name="Maillard F."/>
            <person name="Morin E."/>
            <person name="Murat C."/>
            <person name="Nolan M."/>
            <person name="Ohm R."/>
            <person name="Pangilinan J."/>
            <person name="Pereira M."/>
            <person name="Perotto S."/>
            <person name="Peter M."/>
            <person name="Riley R."/>
            <person name="Sitrit Y."/>
            <person name="Stielow B."/>
            <person name="Szollosi G."/>
            <person name="Zifcakova L."/>
            <person name="Stursova M."/>
            <person name="Spatafora J.W."/>
            <person name="Tedersoo L."/>
            <person name="Vaario L.-M."/>
            <person name="Yamada A."/>
            <person name="Yan M."/>
            <person name="Wang P."/>
            <person name="Xu J."/>
            <person name="Bruns T."/>
            <person name="Baldrian P."/>
            <person name="Vilgalys R."/>
            <person name="Henrissat B."/>
            <person name="Grigoriev I.V."/>
            <person name="Hibbett D."/>
            <person name="Nagy L.G."/>
            <person name="Martin F.M."/>
        </authorList>
    </citation>
    <scope>NUCLEOTIDE SEQUENCE</scope>
    <source>
        <strain evidence="3">UH-Tt-Lm1</strain>
    </source>
</reference>